<keyword evidence="3" id="KW-0808">Transferase</keyword>
<evidence type="ECO:0000256" key="2">
    <source>
        <dbReference type="ARBA" id="ARBA00005182"/>
    </source>
</evidence>
<sequence length="372" mass="41111">MRRRMQCPLFVLAMALLLSLAALQLVLPEKARSDWENRPLATGSAPTWASVVSGRWMQAMEDVAADQLPGRQGWMQLNALWETLLLRTERNGVLLGSGGRRFEACTAADFDMRTAEANLEALEALAARTGRTVRLLLAPLSSAVYGAELPWQYPAADQGALLRALDDKAVRVNVVDVLPSMRERAEEMLYYRLDHHWTAAGARVAYEALAAQWEQQPAQPAQTLAEDGFYGAYFAQAPSPLCAPDTLTFDLYDGVTLRVETEEKDLLFNPDAMAGRDKYAALLWGNYGRITLENPDAPRGTLLVLKDSYANALLPALAQHFSRVVALDLRYYAGDVLEETETMEAEEIVCLYGLSGFAEDRNLAVHGLDWGA</sequence>
<evidence type="ECO:0000256" key="4">
    <source>
        <dbReference type="ARBA" id="ARBA00022729"/>
    </source>
</evidence>
<evidence type="ECO:0000256" key="3">
    <source>
        <dbReference type="ARBA" id="ARBA00022679"/>
    </source>
</evidence>
<organism evidence="9 10">
    <name type="scientific">Candidatus Avichristensenella intestinipullorum</name>
    <dbReference type="NCBI Taxonomy" id="2840693"/>
    <lineage>
        <taxon>Bacteria</taxon>
        <taxon>Bacillati</taxon>
        <taxon>Bacillota</taxon>
        <taxon>Clostridia</taxon>
        <taxon>Candidatus Avichristensenella</taxon>
    </lineage>
</organism>
<evidence type="ECO:0000256" key="7">
    <source>
        <dbReference type="SAM" id="SignalP"/>
    </source>
</evidence>
<protein>
    <recommendedName>
        <fullName evidence="8">AlgX/AlgJ SGNH hydrolase-like domain-containing protein</fullName>
    </recommendedName>
</protein>
<feature type="chain" id="PRO_5038975711" description="AlgX/AlgJ SGNH hydrolase-like domain-containing protein" evidence="7">
    <location>
        <begin position="25"/>
        <end position="372"/>
    </location>
</feature>
<proteinExistence type="predicted"/>
<evidence type="ECO:0000256" key="1">
    <source>
        <dbReference type="ARBA" id="ARBA00004418"/>
    </source>
</evidence>
<dbReference type="Proteomes" id="UP000886819">
    <property type="component" value="Unassembled WGS sequence"/>
</dbReference>
<evidence type="ECO:0000256" key="6">
    <source>
        <dbReference type="ARBA" id="ARBA00022841"/>
    </source>
</evidence>
<dbReference type="InterPro" id="IPR031811">
    <property type="entry name" value="ALGX/ALGJ_SGNH-like"/>
</dbReference>
<reference evidence="9" key="2">
    <citation type="journal article" date="2021" name="PeerJ">
        <title>Extensive microbial diversity within the chicken gut microbiome revealed by metagenomics and culture.</title>
        <authorList>
            <person name="Gilroy R."/>
            <person name="Ravi A."/>
            <person name="Getino M."/>
            <person name="Pursley I."/>
            <person name="Horton D.L."/>
            <person name="Alikhan N.F."/>
            <person name="Baker D."/>
            <person name="Gharbi K."/>
            <person name="Hall N."/>
            <person name="Watson M."/>
            <person name="Adriaenssens E.M."/>
            <person name="Foster-Nyarko E."/>
            <person name="Jarju S."/>
            <person name="Secka A."/>
            <person name="Antonio M."/>
            <person name="Oren A."/>
            <person name="Chaudhuri R.R."/>
            <person name="La Ragione R."/>
            <person name="Hildebrand F."/>
            <person name="Pallen M.J."/>
        </authorList>
    </citation>
    <scope>NUCLEOTIDE SEQUENCE</scope>
    <source>
        <strain evidence="9">ChiHile30-977</strain>
    </source>
</reference>
<feature type="domain" description="AlgX/AlgJ SGNH hydrolase-like" evidence="8">
    <location>
        <begin position="114"/>
        <end position="222"/>
    </location>
</feature>
<reference evidence="9" key="1">
    <citation type="submission" date="2020-10" db="EMBL/GenBank/DDBJ databases">
        <authorList>
            <person name="Gilroy R."/>
        </authorList>
    </citation>
    <scope>NUCLEOTIDE SEQUENCE</scope>
    <source>
        <strain evidence="9">ChiHile30-977</strain>
    </source>
</reference>
<evidence type="ECO:0000313" key="10">
    <source>
        <dbReference type="Proteomes" id="UP000886819"/>
    </source>
</evidence>
<keyword evidence="6" id="KW-0016">Alginate biosynthesis</keyword>
<evidence type="ECO:0000313" key="9">
    <source>
        <dbReference type="EMBL" id="HIQ63296.1"/>
    </source>
</evidence>
<evidence type="ECO:0000259" key="8">
    <source>
        <dbReference type="Pfam" id="PF16822"/>
    </source>
</evidence>
<comment type="subcellular location">
    <subcellularLocation>
        <location evidence="1">Periplasm</location>
    </subcellularLocation>
</comment>
<dbReference type="Pfam" id="PF16822">
    <property type="entry name" value="ALGX"/>
    <property type="match status" value="1"/>
</dbReference>
<dbReference type="AlphaFoldDB" id="A0A9D0YW31"/>
<feature type="signal peptide" evidence="7">
    <location>
        <begin position="1"/>
        <end position="24"/>
    </location>
</feature>
<comment type="pathway">
    <text evidence="2">Glycan biosynthesis; alginate biosynthesis.</text>
</comment>
<name>A0A9D0YW31_9FIRM</name>
<keyword evidence="5" id="KW-0574">Periplasm</keyword>
<accession>A0A9D0YW31</accession>
<gene>
    <name evidence="9" type="ORF">IAA66_06875</name>
</gene>
<evidence type="ECO:0000256" key="5">
    <source>
        <dbReference type="ARBA" id="ARBA00022764"/>
    </source>
</evidence>
<dbReference type="EMBL" id="DVFI01000099">
    <property type="protein sequence ID" value="HIQ63296.1"/>
    <property type="molecule type" value="Genomic_DNA"/>
</dbReference>
<keyword evidence="4 7" id="KW-0732">Signal</keyword>
<comment type="caution">
    <text evidence="9">The sequence shown here is derived from an EMBL/GenBank/DDBJ whole genome shotgun (WGS) entry which is preliminary data.</text>
</comment>